<dbReference type="Gene3D" id="2.70.70.10">
    <property type="entry name" value="Glucose Permease (Domain IIA)"/>
    <property type="match status" value="1"/>
</dbReference>
<dbReference type="OrthoDB" id="1190137at2"/>
<evidence type="ECO:0000256" key="5">
    <source>
        <dbReference type="ARBA" id="ARBA00024361"/>
    </source>
</evidence>
<dbReference type="Proteomes" id="UP000310406">
    <property type="component" value="Unassembled WGS sequence"/>
</dbReference>
<dbReference type="EMBL" id="SNTZ01000016">
    <property type="protein sequence ID" value="THV57083.1"/>
    <property type="molecule type" value="Genomic_DNA"/>
</dbReference>
<keyword evidence="8" id="KW-1185">Reference proteome</keyword>
<dbReference type="PANTHER" id="PTHR11329">
    <property type="entry name" value="LEUKOCYTE CELL-DERIVED CHEMOTAXIN 2"/>
    <property type="match status" value="1"/>
</dbReference>
<evidence type="ECO:0000256" key="2">
    <source>
        <dbReference type="ARBA" id="ARBA00022729"/>
    </source>
</evidence>
<accession>A0A4S8RFG0</accession>
<dbReference type="AlphaFoldDB" id="A0A4S8RFG0"/>
<dbReference type="GO" id="GO:0046872">
    <property type="term" value="F:metal ion binding"/>
    <property type="evidence" value="ECO:0007669"/>
    <property type="project" value="UniProtKB-KW"/>
</dbReference>
<evidence type="ECO:0000256" key="1">
    <source>
        <dbReference type="ARBA" id="ARBA00022723"/>
    </source>
</evidence>
<comment type="similarity">
    <text evidence="5">Belongs to the LECT2/MIM-1 family.</text>
</comment>
<dbReference type="InterPro" id="IPR011055">
    <property type="entry name" value="Dup_hybrid_motif"/>
</dbReference>
<keyword evidence="4" id="KW-1015">Disulfide bond</keyword>
<keyword evidence="2" id="KW-0732">Signal</keyword>
<dbReference type="PANTHER" id="PTHR11329:SF0">
    <property type="entry name" value="LEUKOCYTE CELL-DERIVED CHEMOTAXIN-2"/>
    <property type="match status" value="1"/>
</dbReference>
<sequence length="164" mass="18562">MARYIGAKESLIVSVITLLVLLLSRFMRFSAINYKQGLRGCDAWGCGEFGASRGNRKHKGLDFFIPKGNPVYAPFPCEVIRLGYPYADDLSYRLVEVQGIGGYSDYKAKIMYVTNLPAVGTVFHEKQQMCVADDLARKYDSRMTNHVHFELYANGELVNPEIFF</sequence>
<feature type="domain" description="M23ase beta-sheet core" evidence="6">
    <location>
        <begin position="56"/>
        <end position="160"/>
    </location>
</feature>
<dbReference type="RefSeq" id="WP_116219461.1">
    <property type="nucleotide sequence ID" value="NZ_SNTZ01000016.1"/>
</dbReference>
<comment type="caution">
    <text evidence="7">The sequence shown here is derived from an EMBL/GenBank/DDBJ whole genome shotgun (WGS) entry which is preliminary data.</text>
</comment>
<dbReference type="Pfam" id="PF01551">
    <property type="entry name" value="Peptidase_M23"/>
    <property type="match status" value="1"/>
</dbReference>
<dbReference type="InterPro" id="IPR008663">
    <property type="entry name" value="LECT2"/>
</dbReference>
<evidence type="ECO:0000256" key="3">
    <source>
        <dbReference type="ARBA" id="ARBA00022833"/>
    </source>
</evidence>
<dbReference type="SUPFAM" id="SSF51261">
    <property type="entry name" value="Duplicated hybrid motif"/>
    <property type="match status" value="1"/>
</dbReference>
<gene>
    <name evidence="7" type="ORF">EZV76_15820</name>
</gene>
<organism evidence="7 8">
    <name type="scientific">Flagellimonas alvinocaridis</name>
    <dbReference type="NCBI Taxonomy" id="2530200"/>
    <lineage>
        <taxon>Bacteria</taxon>
        <taxon>Pseudomonadati</taxon>
        <taxon>Bacteroidota</taxon>
        <taxon>Flavobacteriia</taxon>
        <taxon>Flavobacteriales</taxon>
        <taxon>Flavobacteriaceae</taxon>
        <taxon>Flagellimonas</taxon>
    </lineage>
</organism>
<proteinExistence type="inferred from homology"/>
<evidence type="ECO:0000259" key="6">
    <source>
        <dbReference type="Pfam" id="PF01551"/>
    </source>
</evidence>
<evidence type="ECO:0000256" key="4">
    <source>
        <dbReference type="ARBA" id="ARBA00023157"/>
    </source>
</evidence>
<keyword evidence="3" id="KW-0862">Zinc</keyword>
<reference evidence="7 8" key="1">
    <citation type="submission" date="2019-03" db="EMBL/GenBank/DDBJ databases">
        <title>Muricauda SCR12 sp.nov, a marine bacterium isolated from Pacific Ocean:the Okinawa trough.</title>
        <authorList>
            <person name="Liu L."/>
        </authorList>
    </citation>
    <scope>NUCLEOTIDE SEQUENCE [LARGE SCALE GENOMIC DNA]</scope>
    <source>
        <strain evidence="7 8">SCR12</strain>
    </source>
</reference>
<evidence type="ECO:0000313" key="8">
    <source>
        <dbReference type="Proteomes" id="UP000310406"/>
    </source>
</evidence>
<keyword evidence="1" id="KW-0479">Metal-binding</keyword>
<dbReference type="InterPro" id="IPR016047">
    <property type="entry name" value="M23ase_b-sheet_dom"/>
</dbReference>
<name>A0A4S8RFG0_9FLAO</name>
<evidence type="ECO:0000313" key="7">
    <source>
        <dbReference type="EMBL" id="THV57083.1"/>
    </source>
</evidence>
<protein>
    <recommendedName>
        <fullName evidence="6">M23ase beta-sheet core domain-containing protein</fullName>
    </recommendedName>
</protein>